<dbReference type="EMBL" id="CP060025">
    <property type="protein sequence ID" value="QNG76366.1"/>
    <property type="molecule type" value="Genomic_DNA"/>
</dbReference>
<dbReference type="RefSeq" id="WP_061480055.1">
    <property type="nucleotide sequence ID" value="NZ_CP040433.1"/>
</dbReference>
<evidence type="ECO:0000313" key="1">
    <source>
        <dbReference type="EMBL" id="QNG76366.1"/>
    </source>
</evidence>
<organism evidence="1 2">
    <name type="scientific">Stenotrophomonas maltophilia</name>
    <name type="common">Pseudomonas maltophilia</name>
    <name type="synonym">Xanthomonas maltophilia</name>
    <dbReference type="NCBI Taxonomy" id="40324"/>
    <lineage>
        <taxon>Bacteria</taxon>
        <taxon>Pseudomonadati</taxon>
        <taxon>Pseudomonadota</taxon>
        <taxon>Gammaproteobacteria</taxon>
        <taxon>Lysobacterales</taxon>
        <taxon>Lysobacteraceae</taxon>
        <taxon>Stenotrophomonas</taxon>
        <taxon>Stenotrophomonas maltophilia group</taxon>
    </lineage>
</organism>
<name>A0AAX1I835_STEMA</name>
<dbReference type="AlphaFoldDB" id="A0AAX1I835"/>
<dbReference type="Proteomes" id="UP000515598">
    <property type="component" value="Chromosome"/>
</dbReference>
<sequence>MKARTIVLYTDHADPVACRAAQAGAELLHLDDLLPMVRAGSWPAVLDFEPSVEMREQFIGARVVNRVFSLANTRMDEFLRGSGIDARWLHIRLQSLLESAASVCHDTGVRGVSRTLMPLNVQWFELKRVLADIQTPDFVYSIGYEAPDLRGLVDPLQKSVWSLFDWKQERNLLPEEKRRHQFFVSRPQGVPLVSYFCGESAHGIFFPRGDAVPIDLQRVHAINQAARRAFRSETGELLLFAEGGQLRFHAFSPYLLSVADEPAMVEMLGRWLAADDSSARSDDARHARVH</sequence>
<evidence type="ECO:0000313" key="2">
    <source>
        <dbReference type="Proteomes" id="UP000515598"/>
    </source>
</evidence>
<accession>A0AAX1I835</accession>
<protein>
    <submittedName>
        <fullName evidence="1">Uncharacterized protein</fullName>
    </submittedName>
</protein>
<proteinExistence type="predicted"/>
<reference evidence="1 2" key="1">
    <citation type="submission" date="2020-08" db="EMBL/GenBank/DDBJ databases">
        <title>Phenotypic and transcriptomic analysis of seven clinical Stenotrophomonas maltophilia isolates identify a small set of shared and commonly regulated genes involved in biofilm lifestyle.</title>
        <authorList>
            <person name="Alio I."/>
            <person name="Gudzuhn M."/>
            <person name="Streit W."/>
        </authorList>
    </citation>
    <scope>NUCLEOTIDE SEQUENCE [LARGE SCALE GENOMIC DNA]</scope>
    <source>
        <strain evidence="1 2">UHH_SKK55</strain>
    </source>
</reference>
<gene>
    <name evidence="1" type="ORF">GPNADHDJ_00535</name>
</gene>